<keyword evidence="1" id="KW-0472">Membrane</keyword>
<dbReference type="AlphaFoldDB" id="A0A0D1DAY0"/>
<feature type="transmembrane region" description="Helical" evidence="1">
    <location>
        <begin position="12"/>
        <end position="32"/>
    </location>
</feature>
<dbReference type="STRING" id="935700.jaqu_11400"/>
<proteinExistence type="predicted"/>
<reference evidence="2 3" key="1">
    <citation type="submission" date="2015-02" db="EMBL/GenBank/DDBJ databases">
        <title>Genome Sequence of Jannaschia aquimarina DSM28248, a member of the Roseobacter clade.</title>
        <authorList>
            <person name="Voget S."/>
            <person name="Daniel R."/>
        </authorList>
    </citation>
    <scope>NUCLEOTIDE SEQUENCE [LARGE SCALE GENOMIC DNA]</scope>
    <source>
        <strain evidence="2 3">GSW-M26</strain>
    </source>
</reference>
<keyword evidence="1" id="KW-0812">Transmembrane</keyword>
<dbReference type="Proteomes" id="UP000032232">
    <property type="component" value="Unassembled WGS sequence"/>
</dbReference>
<gene>
    <name evidence="2" type="ORF">jaqu_11400</name>
</gene>
<dbReference type="OrthoDB" id="7851333at2"/>
<protein>
    <submittedName>
        <fullName evidence="2">Uncharacterized protein</fullName>
    </submittedName>
</protein>
<dbReference type="PATRIC" id="fig|935700.4.peg.1186"/>
<feature type="transmembrane region" description="Helical" evidence="1">
    <location>
        <begin position="38"/>
        <end position="56"/>
    </location>
</feature>
<sequence length="167" mass="17641">MIRPELQALFWRWREVIGGAGLVVLGLALWVGSAGLPALFGLAALAVGVVLLIPGLRRARFRGTADGPGVVDVTEGHISYFGPTNGGAVALDLLEEVSFDGAARAWRLEDSRGEVLVIPEGASGSEALLEALAPLPGFDAGHMVRAVRERAPTSRVVWTRRARPALT</sequence>
<keyword evidence="1" id="KW-1133">Transmembrane helix</keyword>
<dbReference type="RefSeq" id="WP_043917986.1">
    <property type="nucleotide sequence ID" value="NZ_FZPF01000001.1"/>
</dbReference>
<evidence type="ECO:0000313" key="3">
    <source>
        <dbReference type="Proteomes" id="UP000032232"/>
    </source>
</evidence>
<accession>A0A0D1DAY0</accession>
<evidence type="ECO:0000256" key="1">
    <source>
        <dbReference type="SAM" id="Phobius"/>
    </source>
</evidence>
<comment type="caution">
    <text evidence="2">The sequence shown here is derived from an EMBL/GenBank/DDBJ whole genome shotgun (WGS) entry which is preliminary data.</text>
</comment>
<dbReference type="EMBL" id="JYFE01000022">
    <property type="protein sequence ID" value="KIT17098.1"/>
    <property type="molecule type" value="Genomic_DNA"/>
</dbReference>
<organism evidence="2 3">
    <name type="scientific">Jannaschia aquimarina</name>
    <dbReference type="NCBI Taxonomy" id="935700"/>
    <lineage>
        <taxon>Bacteria</taxon>
        <taxon>Pseudomonadati</taxon>
        <taxon>Pseudomonadota</taxon>
        <taxon>Alphaproteobacteria</taxon>
        <taxon>Rhodobacterales</taxon>
        <taxon>Roseobacteraceae</taxon>
        <taxon>Jannaschia</taxon>
    </lineage>
</organism>
<keyword evidence="3" id="KW-1185">Reference proteome</keyword>
<evidence type="ECO:0000313" key="2">
    <source>
        <dbReference type="EMBL" id="KIT17098.1"/>
    </source>
</evidence>
<name>A0A0D1DAY0_9RHOB</name>